<dbReference type="EC" id="2.3.3.16" evidence="3"/>
<keyword evidence="4" id="KW-0808">Transferase</keyword>
<dbReference type="InterPro" id="IPR016143">
    <property type="entry name" value="Citrate_synth-like_sm_a-sub"/>
</dbReference>
<dbReference type="CDD" id="cd06102">
    <property type="entry name" value="citrate_synt_like_2"/>
    <property type="match status" value="1"/>
</dbReference>
<dbReference type="InterPro" id="IPR036969">
    <property type="entry name" value="Citrate_synthase_sf"/>
</dbReference>
<evidence type="ECO:0000256" key="4">
    <source>
        <dbReference type="ARBA" id="ARBA00022679"/>
    </source>
</evidence>
<protein>
    <recommendedName>
        <fullName evidence="3">citrate synthase (unknown stereospecificity)</fullName>
        <ecNumber evidence="3">2.3.3.16</ecNumber>
    </recommendedName>
</protein>
<dbReference type="Pfam" id="PF00285">
    <property type="entry name" value="Citrate_synt"/>
    <property type="match status" value="1"/>
</dbReference>
<reference evidence="6" key="1">
    <citation type="journal article" date="2019" name="Int. J. Syst. Evol. Microbiol.">
        <title>The Global Catalogue of Microorganisms (GCM) 10K type strain sequencing project: providing services to taxonomists for standard genome sequencing and annotation.</title>
        <authorList>
            <consortium name="The Broad Institute Genomics Platform"/>
            <consortium name="The Broad Institute Genome Sequencing Center for Infectious Disease"/>
            <person name="Wu L."/>
            <person name="Ma J."/>
        </authorList>
    </citation>
    <scope>NUCLEOTIDE SEQUENCE [LARGE SCALE GENOMIC DNA]</scope>
    <source>
        <strain evidence="6">NBRC 101365</strain>
    </source>
</reference>
<dbReference type="PANTHER" id="PTHR11739">
    <property type="entry name" value="CITRATE SYNTHASE"/>
    <property type="match status" value="1"/>
</dbReference>
<evidence type="ECO:0000256" key="1">
    <source>
        <dbReference type="ARBA" id="ARBA00004751"/>
    </source>
</evidence>
<proteinExistence type="inferred from homology"/>
<accession>A0ABQ6CET3</accession>
<sequence length="399" mass="41803">MSWITSEQALAILKVQPQTLYANVSRGKIRTRPSPEDTRRSLYHGDDVKALASRNAGRRSVAEVATHTISFGEPVLASGISTIAEGRLWYRGEDAAAMAEHATLETVAALLWQAERVTFEAPPTARGTPVPSNPFEAGLLALARRASHDFPTGGRSRTMLRREAAGLVGTLATATLGGTAQAGLPLHERVAQAWKAPGALDLIRRVLVLLADHELNASTFAARTAASTGAPLAAGLLAGLSTLAGPLHGGAALGVQALADATGRIGARRAVHDWLSRGHRLPAFGHPLYPEGDVRAQALLAQFELPAAFAELREAVAALSDEPPNVDFALAALADACRLPANAPLALFAIARSVGWIAHMLEQTERGGLIRPRAQYDGPALKDVTRSLPHGAGGGSGRA</sequence>
<gene>
    <name evidence="5" type="ORF">GCM10007874_02040</name>
</gene>
<evidence type="ECO:0000256" key="2">
    <source>
        <dbReference type="ARBA" id="ARBA00010566"/>
    </source>
</evidence>
<evidence type="ECO:0000313" key="5">
    <source>
        <dbReference type="EMBL" id="GLS17189.1"/>
    </source>
</evidence>
<dbReference type="RefSeq" id="WP_284310019.1">
    <property type="nucleotide sequence ID" value="NZ_BSPC01000005.1"/>
</dbReference>
<dbReference type="InterPro" id="IPR016142">
    <property type="entry name" value="Citrate_synth-like_lrg_a-sub"/>
</dbReference>
<organism evidence="5 6">
    <name type="scientific">Labrys miyagiensis</name>
    <dbReference type="NCBI Taxonomy" id="346912"/>
    <lineage>
        <taxon>Bacteria</taxon>
        <taxon>Pseudomonadati</taxon>
        <taxon>Pseudomonadota</taxon>
        <taxon>Alphaproteobacteria</taxon>
        <taxon>Hyphomicrobiales</taxon>
        <taxon>Xanthobacteraceae</taxon>
        <taxon>Labrys</taxon>
    </lineage>
</organism>
<comment type="pathway">
    <text evidence="1">Carbohydrate metabolism; tricarboxylic acid cycle; isocitrate from oxaloacetate: step 1/2.</text>
</comment>
<dbReference type="EMBL" id="BSPC01000005">
    <property type="protein sequence ID" value="GLS17189.1"/>
    <property type="molecule type" value="Genomic_DNA"/>
</dbReference>
<name>A0ABQ6CET3_9HYPH</name>
<dbReference type="Gene3D" id="1.10.230.10">
    <property type="entry name" value="Cytochrome P450-Terp, domain 2"/>
    <property type="match status" value="1"/>
</dbReference>
<dbReference type="InterPro" id="IPR002020">
    <property type="entry name" value="Citrate_synthase"/>
</dbReference>
<dbReference type="Proteomes" id="UP001156882">
    <property type="component" value="Unassembled WGS sequence"/>
</dbReference>
<keyword evidence="6" id="KW-1185">Reference proteome</keyword>
<dbReference type="Gene3D" id="1.10.580.10">
    <property type="entry name" value="Citrate Synthase, domain 1"/>
    <property type="match status" value="2"/>
</dbReference>
<dbReference type="PRINTS" id="PR00143">
    <property type="entry name" value="CITRTSNTHASE"/>
</dbReference>
<dbReference type="SUPFAM" id="SSF48256">
    <property type="entry name" value="Citrate synthase"/>
    <property type="match status" value="1"/>
</dbReference>
<comment type="similarity">
    <text evidence="2">Belongs to the citrate synthase family.</text>
</comment>
<evidence type="ECO:0000256" key="3">
    <source>
        <dbReference type="ARBA" id="ARBA00012972"/>
    </source>
</evidence>
<dbReference type="PANTHER" id="PTHR11739:SF4">
    <property type="entry name" value="CITRATE SYNTHASE, PEROXISOMAL"/>
    <property type="match status" value="1"/>
</dbReference>
<evidence type="ECO:0000313" key="6">
    <source>
        <dbReference type="Proteomes" id="UP001156882"/>
    </source>
</evidence>
<comment type="caution">
    <text evidence="5">The sequence shown here is derived from an EMBL/GenBank/DDBJ whole genome shotgun (WGS) entry which is preliminary data.</text>
</comment>